<protein>
    <submittedName>
        <fullName evidence="3">PIN domain-containing protein</fullName>
    </submittedName>
</protein>
<dbReference type="Proteomes" id="UP001195941">
    <property type="component" value="Unassembled WGS sequence"/>
</dbReference>
<evidence type="ECO:0000313" key="3">
    <source>
        <dbReference type="EMBL" id="MBR9653551.1"/>
    </source>
</evidence>
<reference evidence="3 4" key="1">
    <citation type="journal article" date="2021" name="Arch. Microbiol.">
        <title>Thalassobius aquimarinus sp. nov., isolated from the Sea of Japan seashore.</title>
        <authorList>
            <person name="Kurilenko V.V."/>
            <person name="Romanenko L.A."/>
            <person name="Chernysheva N.Y."/>
            <person name="Velansky P.V."/>
            <person name="Tekutyeva L.A."/>
            <person name="Isaeva M.P."/>
            <person name="Mikhailov V.V."/>
        </authorList>
    </citation>
    <scope>NUCLEOTIDE SEQUENCE [LARGE SCALE GENOMIC DNA]</scope>
    <source>
        <strain evidence="3 4">KMM 8518</strain>
    </source>
</reference>
<proteinExistence type="predicted"/>
<dbReference type="EMBL" id="JADMKU010000039">
    <property type="protein sequence ID" value="MBR9653551.1"/>
    <property type="molecule type" value="Genomic_DNA"/>
</dbReference>
<dbReference type="Pfam" id="PF26343">
    <property type="entry name" value="VapC50_C"/>
    <property type="match status" value="1"/>
</dbReference>
<feature type="domain" description="PIN" evidence="1">
    <location>
        <begin position="9"/>
        <end position="116"/>
    </location>
</feature>
<feature type="domain" description="VapC50 C-terminal" evidence="2">
    <location>
        <begin position="135"/>
        <end position="188"/>
    </location>
</feature>
<gene>
    <name evidence="3" type="ORF">IT775_20750</name>
</gene>
<organism evidence="3 4">
    <name type="scientific">Thalassovita aquimarina</name>
    <dbReference type="NCBI Taxonomy" id="2785917"/>
    <lineage>
        <taxon>Bacteria</taxon>
        <taxon>Pseudomonadati</taxon>
        <taxon>Pseudomonadota</taxon>
        <taxon>Alphaproteobacteria</taxon>
        <taxon>Rhodobacterales</taxon>
        <taxon>Roseobacteraceae</taxon>
        <taxon>Thalassovita</taxon>
    </lineage>
</organism>
<evidence type="ECO:0000259" key="1">
    <source>
        <dbReference type="Pfam" id="PF13470"/>
    </source>
</evidence>
<keyword evidence="4" id="KW-1185">Reference proteome</keyword>
<evidence type="ECO:0000313" key="4">
    <source>
        <dbReference type="Proteomes" id="UP001195941"/>
    </source>
</evidence>
<dbReference type="RefSeq" id="WP_212703176.1">
    <property type="nucleotide sequence ID" value="NZ_JADMKU010000039.1"/>
</dbReference>
<dbReference type="Pfam" id="PF13470">
    <property type="entry name" value="PIN_3"/>
    <property type="match status" value="1"/>
</dbReference>
<accession>A0ABS5HX71</accession>
<name>A0ABS5HX71_9RHOB</name>
<dbReference type="InterPro" id="IPR058652">
    <property type="entry name" value="VapC50_C"/>
</dbReference>
<sequence>MNHGNRFTALIDASTLAGALRRNLILSLASEELFRVRWSDRILEETEAAISTITEGKADTSKQRAAMNRAFPEAIVQYAADVEGYLNIEGLPDPDDLHVIAAAVSARADVIVTENLKDFPTDVLRKFDIEVLSSDDFITDTLDLTPGRSLQAVKAMRERMKHPEYTAEGLLAKMEGQGLIQSSEFLREYVEVI</sequence>
<dbReference type="InterPro" id="IPR002716">
    <property type="entry name" value="PIN_dom"/>
</dbReference>
<comment type="caution">
    <text evidence="3">The sequence shown here is derived from an EMBL/GenBank/DDBJ whole genome shotgun (WGS) entry which is preliminary data.</text>
</comment>
<evidence type="ECO:0000259" key="2">
    <source>
        <dbReference type="Pfam" id="PF26343"/>
    </source>
</evidence>